<dbReference type="InterPro" id="IPR001270">
    <property type="entry name" value="ClpA/B"/>
</dbReference>
<dbReference type="InterPro" id="IPR004176">
    <property type="entry name" value="Clp_R_N"/>
</dbReference>
<dbReference type="SUPFAM" id="SSF81923">
    <property type="entry name" value="Double Clp-N motif"/>
    <property type="match status" value="1"/>
</dbReference>
<dbReference type="FunFam" id="3.40.50.300:FF:000010">
    <property type="entry name" value="Chaperone clpB 1, putative"/>
    <property type="match status" value="1"/>
</dbReference>
<dbReference type="SUPFAM" id="SSF52540">
    <property type="entry name" value="P-loop containing nucleoside triphosphate hydrolases"/>
    <property type="match status" value="2"/>
</dbReference>
<dbReference type="EMBL" id="AGYR01000014">
    <property type="protein sequence ID" value="ENZ17563.1"/>
    <property type="molecule type" value="Genomic_DNA"/>
</dbReference>
<dbReference type="PROSITE" id="PS51903">
    <property type="entry name" value="CLP_R"/>
    <property type="match status" value="1"/>
</dbReference>
<dbReference type="GO" id="GO:0016887">
    <property type="term" value="F:ATP hydrolysis activity"/>
    <property type="evidence" value="ECO:0007669"/>
    <property type="project" value="InterPro"/>
</dbReference>
<dbReference type="Pfam" id="PF02861">
    <property type="entry name" value="Clp_N"/>
    <property type="match status" value="1"/>
</dbReference>
<dbReference type="Gene3D" id="1.10.8.60">
    <property type="match status" value="2"/>
</dbReference>
<feature type="region of interest" description="Disordered" evidence="8">
    <location>
        <begin position="817"/>
        <end position="861"/>
    </location>
</feature>
<reference evidence="11 12" key="1">
    <citation type="submission" date="2013-01" db="EMBL/GenBank/DDBJ databases">
        <title>The Genome Sequence of Clostridium clostridioforme 90A8.</title>
        <authorList>
            <consortium name="The Broad Institute Genome Sequencing Platform"/>
            <person name="Earl A."/>
            <person name="Ward D."/>
            <person name="Feldgarden M."/>
            <person name="Gevers D."/>
            <person name="Courvalin P."/>
            <person name="Lambert T."/>
            <person name="Walker B."/>
            <person name="Young S.K."/>
            <person name="Zeng Q."/>
            <person name="Gargeya S."/>
            <person name="Fitzgerald M."/>
            <person name="Haas B."/>
            <person name="Abouelleil A."/>
            <person name="Alvarado L."/>
            <person name="Arachchi H.M."/>
            <person name="Berlin A.M."/>
            <person name="Chapman S.B."/>
            <person name="Dewar J."/>
            <person name="Goldberg J."/>
            <person name="Griggs A."/>
            <person name="Gujja S."/>
            <person name="Hansen M."/>
            <person name="Howarth C."/>
            <person name="Imamovic A."/>
            <person name="Larimer J."/>
            <person name="McCowan C."/>
            <person name="Murphy C."/>
            <person name="Neiman D."/>
            <person name="Pearson M."/>
            <person name="Priest M."/>
            <person name="Roberts A."/>
            <person name="Saif S."/>
            <person name="Shea T."/>
            <person name="Sisk P."/>
            <person name="Sykes S."/>
            <person name="Wortman J."/>
            <person name="Nusbaum C."/>
            <person name="Birren B."/>
        </authorList>
    </citation>
    <scope>NUCLEOTIDE SEQUENCE [LARGE SCALE GENOMIC DNA]</scope>
    <source>
        <strain evidence="11 12">90A8</strain>
    </source>
</reference>
<dbReference type="InterPro" id="IPR050130">
    <property type="entry name" value="ClpA_ClpB"/>
</dbReference>
<keyword evidence="2 6" id="KW-0547">Nucleotide-binding</keyword>
<dbReference type="InterPro" id="IPR003959">
    <property type="entry name" value="ATPase_AAA_core"/>
</dbReference>
<feature type="domain" description="Clp R" evidence="10">
    <location>
        <begin position="2"/>
        <end position="145"/>
    </location>
</feature>
<dbReference type="GO" id="GO:0006508">
    <property type="term" value="P:proteolysis"/>
    <property type="evidence" value="ECO:0007669"/>
    <property type="project" value="UniProtKB-KW"/>
</dbReference>
<dbReference type="AlphaFoldDB" id="A0A0E2HCX9"/>
<dbReference type="PROSITE" id="PS00871">
    <property type="entry name" value="CLPAB_2"/>
    <property type="match status" value="1"/>
</dbReference>
<dbReference type="Pfam" id="PF17871">
    <property type="entry name" value="AAA_lid_9"/>
    <property type="match status" value="1"/>
</dbReference>
<name>A0A0E2HCX9_9FIRM</name>
<dbReference type="Pfam" id="PF10431">
    <property type="entry name" value="ClpB_D2-small"/>
    <property type="match status" value="1"/>
</dbReference>
<dbReference type="CDD" id="cd00009">
    <property type="entry name" value="AAA"/>
    <property type="match status" value="1"/>
</dbReference>
<dbReference type="PANTHER" id="PTHR11638">
    <property type="entry name" value="ATP-DEPENDENT CLP PROTEASE"/>
    <property type="match status" value="1"/>
</dbReference>
<dbReference type="InterPro" id="IPR001943">
    <property type="entry name" value="UVR_dom"/>
</dbReference>
<keyword evidence="1 5" id="KW-0677">Repeat</keyword>
<dbReference type="GO" id="GO:0005524">
    <property type="term" value="F:ATP binding"/>
    <property type="evidence" value="ECO:0007669"/>
    <property type="project" value="UniProtKB-KW"/>
</dbReference>
<gene>
    <name evidence="11" type="ORF">HMPREF1090_01864</name>
</gene>
<feature type="coiled-coil region" evidence="7">
    <location>
        <begin position="419"/>
        <end position="469"/>
    </location>
</feature>
<evidence type="ECO:0000256" key="5">
    <source>
        <dbReference type="PROSITE-ProRule" id="PRU01251"/>
    </source>
</evidence>
<keyword evidence="7" id="KW-0175">Coiled coil</keyword>
<dbReference type="InterPro" id="IPR027417">
    <property type="entry name" value="P-loop_NTPase"/>
</dbReference>
<dbReference type="PROSITE" id="PS00870">
    <property type="entry name" value="CLPAB_1"/>
    <property type="match status" value="1"/>
</dbReference>
<comment type="caution">
    <text evidence="11">The sequence shown here is derived from an EMBL/GenBank/DDBJ whole genome shotgun (WGS) entry which is preliminary data.</text>
</comment>
<dbReference type="GO" id="GO:0008233">
    <property type="term" value="F:peptidase activity"/>
    <property type="evidence" value="ECO:0007669"/>
    <property type="project" value="UniProtKB-KW"/>
</dbReference>
<sequence length="861" mass="95135">MMERYTPQAQEALGLAVGVAETLNHGYVGTEHLLIGLLQEGTGVAAKVLEENGVEEDRVIELVSQLIAPNPTVQTADRTAYTPRARRVIENSYREAVRFKAAQIGTEHILIAMLREGDCVASRLLNTIGVNIQKLYIDLLAAMGEDAPAAKDDLQGARAGKRGNATPTLDSYSRNLTQLATAGKLDPVIGREQEIQRVIQILSRRTKNNPCLIGEPGVGKTAVVEGLAQMIASGDVPETIADKRVVTLDLSGMVAGSKYRGEFEERIKKVISEVVESGDVLLFIDEIHTIIGAGGAEGALDASNILKPSLARGEIQLIGATTINEYRKYIEKDSALERRFQPVTVDEPTEEESVAILKGLRSRYEEHHKVEITDNALEAAVKLSSRYINDRFLPDKAIDLIDEAASKVRLQNYTKPDKIKVYEAEIDGLEEAKEEAIKKEAYEKAGEIKKKQEKLREKIAQTMEKWQKDKESKKLIVSDNEIADVVSGWTRIPVRKLAEEESERLRNLEGILHQRVVGQEEAVTAISKAIRRGRVGLKDPKRPIGSFLFLGPTGVGKTELSKALSEAMFGTENALIRVDMSEYMEKHSVSKMIGSPPGYVGYDEGGQLSEKVRRNPYSVILFDEIEKAHPDVFNILLQVLDDGHITDAQGRKIDFKNTIIIMTSNAGAENIISPKRLGFGMVSDAKADYTFMKDRVMDEVKRLFKPEFLNRIDEIIVFHQLTREHIKGIADIMLGTISKRCKEQLGIGLEATDSAKEHLIDKGYDDKYGARPLRRTIQNLVEDRMAEEMLDGSIKAGSLVEVGFDGEKLTFTVKAKTARPKAASKPAAAREGFEDKGKTVRGKSSAGRATGRKKETRAPKA</sequence>
<organism evidence="11 12">
    <name type="scientific">[Clostridium] clostridioforme 90A8</name>
    <dbReference type="NCBI Taxonomy" id="999408"/>
    <lineage>
        <taxon>Bacteria</taxon>
        <taxon>Bacillati</taxon>
        <taxon>Bacillota</taxon>
        <taxon>Clostridia</taxon>
        <taxon>Lachnospirales</taxon>
        <taxon>Lachnospiraceae</taxon>
        <taxon>Enterocloster</taxon>
    </lineage>
</organism>
<evidence type="ECO:0000256" key="4">
    <source>
        <dbReference type="ARBA" id="ARBA00023186"/>
    </source>
</evidence>
<proteinExistence type="inferred from homology"/>
<dbReference type="GO" id="GO:0034605">
    <property type="term" value="P:cellular response to heat"/>
    <property type="evidence" value="ECO:0007669"/>
    <property type="project" value="TreeGrafter"/>
</dbReference>
<evidence type="ECO:0000259" key="10">
    <source>
        <dbReference type="PROSITE" id="PS51903"/>
    </source>
</evidence>
<dbReference type="PATRIC" id="fig|999408.3.peg.2009"/>
<dbReference type="Proteomes" id="UP000013085">
    <property type="component" value="Unassembled WGS sequence"/>
</dbReference>
<dbReference type="InterPro" id="IPR028299">
    <property type="entry name" value="ClpA/B_CS2"/>
</dbReference>
<dbReference type="PANTHER" id="PTHR11638:SF18">
    <property type="entry name" value="HEAT SHOCK PROTEIN 104"/>
    <property type="match status" value="1"/>
</dbReference>
<dbReference type="Pfam" id="PF00004">
    <property type="entry name" value="AAA"/>
    <property type="match status" value="1"/>
</dbReference>
<feature type="compositionally biased region" description="Low complexity" evidence="8">
    <location>
        <begin position="820"/>
        <end position="830"/>
    </location>
</feature>
<keyword evidence="3 6" id="KW-0067">ATP-binding</keyword>
<dbReference type="HOGENOM" id="CLU_005070_4_1_9"/>
<keyword evidence="11" id="KW-0378">Hydrolase</keyword>
<evidence type="ECO:0000256" key="3">
    <source>
        <dbReference type="ARBA" id="ARBA00022840"/>
    </source>
</evidence>
<dbReference type="PROSITE" id="PS50151">
    <property type="entry name" value="UVR"/>
    <property type="match status" value="1"/>
</dbReference>
<evidence type="ECO:0000256" key="8">
    <source>
        <dbReference type="SAM" id="MobiDB-lite"/>
    </source>
</evidence>
<comment type="similarity">
    <text evidence="6">Belongs to the ClpA/ClpB family.</text>
</comment>
<dbReference type="InterPro" id="IPR036628">
    <property type="entry name" value="Clp_N_dom_sf"/>
</dbReference>
<dbReference type="InterPro" id="IPR041546">
    <property type="entry name" value="ClpA/ClpB_AAA_lid"/>
</dbReference>
<evidence type="ECO:0000256" key="1">
    <source>
        <dbReference type="ARBA" id="ARBA00022737"/>
    </source>
</evidence>
<dbReference type="Gene3D" id="1.10.1780.10">
    <property type="entry name" value="Clp, N-terminal domain"/>
    <property type="match status" value="1"/>
</dbReference>
<evidence type="ECO:0000256" key="6">
    <source>
        <dbReference type="RuleBase" id="RU004432"/>
    </source>
</evidence>
<dbReference type="FunFam" id="3.40.50.300:FF:000025">
    <property type="entry name" value="ATP-dependent Clp protease subunit"/>
    <property type="match status" value="1"/>
</dbReference>
<evidence type="ECO:0000256" key="2">
    <source>
        <dbReference type="ARBA" id="ARBA00022741"/>
    </source>
</evidence>
<dbReference type="Gene3D" id="3.40.50.300">
    <property type="entry name" value="P-loop containing nucleotide triphosphate hydrolases"/>
    <property type="match status" value="2"/>
</dbReference>
<accession>A0A0E2HCX9</accession>
<dbReference type="InterPro" id="IPR003593">
    <property type="entry name" value="AAA+_ATPase"/>
</dbReference>
<dbReference type="GO" id="GO:0005737">
    <property type="term" value="C:cytoplasm"/>
    <property type="evidence" value="ECO:0007669"/>
    <property type="project" value="TreeGrafter"/>
</dbReference>
<dbReference type="Gene3D" id="4.10.860.10">
    <property type="entry name" value="UVR domain"/>
    <property type="match status" value="1"/>
</dbReference>
<evidence type="ECO:0000313" key="11">
    <source>
        <dbReference type="EMBL" id="ENZ17563.1"/>
    </source>
</evidence>
<dbReference type="SMART" id="SM00382">
    <property type="entry name" value="AAA"/>
    <property type="match status" value="2"/>
</dbReference>
<dbReference type="Pfam" id="PF07724">
    <property type="entry name" value="AAA_2"/>
    <property type="match status" value="1"/>
</dbReference>
<evidence type="ECO:0000313" key="12">
    <source>
        <dbReference type="Proteomes" id="UP000013085"/>
    </source>
</evidence>
<dbReference type="RefSeq" id="WP_002583788.1">
    <property type="nucleotide sequence ID" value="NZ_KB851018.1"/>
</dbReference>
<dbReference type="InterPro" id="IPR018368">
    <property type="entry name" value="ClpA/B_CS1"/>
</dbReference>
<feature type="compositionally biased region" description="Basic and acidic residues" evidence="8">
    <location>
        <begin position="852"/>
        <end position="861"/>
    </location>
</feature>
<keyword evidence="4 6" id="KW-0143">Chaperone</keyword>
<dbReference type="SMART" id="SM01086">
    <property type="entry name" value="ClpB_D2-small"/>
    <property type="match status" value="1"/>
</dbReference>
<protein>
    <submittedName>
        <fullName evidence="11">ATP-dependent Clp protease ATP-binding subunit ClpC</fullName>
    </submittedName>
</protein>
<evidence type="ECO:0000256" key="7">
    <source>
        <dbReference type="SAM" id="Coils"/>
    </source>
</evidence>
<keyword evidence="11" id="KW-0645">Protease</keyword>
<dbReference type="PRINTS" id="PR00300">
    <property type="entry name" value="CLPPROTEASEA"/>
</dbReference>
<dbReference type="CDD" id="cd19499">
    <property type="entry name" value="RecA-like_ClpB_Hsp104-like"/>
    <property type="match status" value="1"/>
</dbReference>
<feature type="domain" description="UVR" evidence="9">
    <location>
        <begin position="423"/>
        <end position="458"/>
    </location>
</feature>
<dbReference type="InterPro" id="IPR019489">
    <property type="entry name" value="Clp_ATPase_C"/>
</dbReference>
<evidence type="ECO:0000259" key="9">
    <source>
        <dbReference type="PROSITE" id="PS50151"/>
    </source>
</evidence>